<dbReference type="SUPFAM" id="SSF57756">
    <property type="entry name" value="Retrovirus zinc finger-like domains"/>
    <property type="match status" value="1"/>
</dbReference>
<dbReference type="Gene3D" id="4.10.60.10">
    <property type="entry name" value="Zinc finger, CCHC-type"/>
    <property type="match status" value="1"/>
</dbReference>
<evidence type="ECO:0000256" key="2">
    <source>
        <dbReference type="SAM" id="MobiDB-lite"/>
    </source>
</evidence>
<dbReference type="Pfam" id="PF04195">
    <property type="entry name" value="Transposase_28"/>
    <property type="match status" value="1"/>
</dbReference>
<dbReference type="AlphaFoldDB" id="A0AA88V7T7"/>
<accession>A0AA88V7T7</accession>
<dbReference type="InterPro" id="IPR001878">
    <property type="entry name" value="Znf_CCHC"/>
</dbReference>
<gene>
    <name evidence="4" type="ORF">RJ639_018698</name>
</gene>
<dbReference type="PROSITE" id="PS50158">
    <property type="entry name" value="ZF_CCHC"/>
    <property type="match status" value="1"/>
</dbReference>
<feature type="region of interest" description="Disordered" evidence="2">
    <location>
        <begin position="85"/>
        <end position="104"/>
    </location>
</feature>
<keyword evidence="1" id="KW-0479">Metal-binding</keyword>
<dbReference type="GO" id="GO:0003676">
    <property type="term" value="F:nucleic acid binding"/>
    <property type="evidence" value="ECO:0007669"/>
    <property type="project" value="InterPro"/>
</dbReference>
<dbReference type="Proteomes" id="UP001188597">
    <property type="component" value="Unassembled WGS sequence"/>
</dbReference>
<name>A0AA88V7T7_9ASTE</name>
<sequence>MTDSFYDQYSKKSKTAKELWNTLKSVYQAEEASTKKFLVLNYMDFKMTDDRPVSIQVQKLKLIANDICAADKDEKKIFGRHNQNKFLKPKNSKGFKPSSSNPKAKNKECYNCHKIGHFAKDCYQLKHGSDEKQNRKEFDYFDTFALDEAEVKFDEDTWFSADEKRNKMTKESIVELLEEFPLPPPFSARVPALQEPANYGTDLETSVYEGQIRSGYRVPMHPFAVAFFNHYKMAPGQLVPNRWRKLIGLIYLVQTSGYPVTIHDFMRSVLANSVGWYYIHNRVRVIKGGPKSNKEMTSKGEGAKGDFLGMLEKVSNGKRKEVAGEGSSLMAKRRRAPTPLVPTLVFEDLPIDKDPIFCPRWTIKRGDLGMPSSHISLLST</sequence>
<dbReference type="InterPro" id="IPR036875">
    <property type="entry name" value="Znf_CCHC_sf"/>
</dbReference>
<dbReference type="SMART" id="SM00343">
    <property type="entry name" value="ZnF_C2HC"/>
    <property type="match status" value="1"/>
</dbReference>
<comment type="caution">
    <text evidence="4">The sequence shown here is derived from an EMBL/GenBank/DDBJ whole genome shotgun (WGS) entry which is preliminary data.</text>
</comment>
<dbReference type="InterPro" id="IPR007321">
    <property type="entry name" value="Transposase_28"/>
</dbReference>
<feature type="domain" description="CCHC-type" evidence="3">
    <location>
        <begin position="109"/>
        <end position="122"/>
    </location>
</feature>
<keyword evidence="1" id="KW-0862">Zinc</keyword>
<dbReference type="Pfam" id="PF14223">
    <property type="entry name" value="Retrotran_gag_2"/>
    <property type="match status" value="1"/>
</dbReference>
<dbReference type="PANTHER" id="PTHR47592">
    <property type="entry name" value="PBF68 PROTEIN"/>
    <property type="match status" value="1"/>
</dbReference>
<proteinExistence type="predicted"/>
<keyword evidence="5" id="KW-1185">Reference proteome</keyword>
<keyword evidence="1" id="KW-0863">Zinc-finger</keyword>
<evidence type="ECO:0000256" key="1">
    <source>
        <dbReference type="PROSITE-ProRule" id="PRU00047"/>
    </source>
</evidence>
<dbReference type="EMBL" id="JAVXUP010002384">
    <property type="protein sequence ID" value="KAK3003656.1"/>
    <property type="molecule type" value="Genomic_DNA"/>
</dbReference>
<evidence type="ECO:0000313" key="5">
    <source>
        <dbReference type="Proteomes" id="UP001188597"/>
    </source>
</evidence>
<evidence type="ECO:0000259" key="3">
    <source>
        <dbReference type="PROSITE" id="PS50158"/>
    </source>
</evidence>
<dbReference type="GO" id="GO:0008270">
    <property type="term" value="F:zinc ion binding"/>
    <property type="evidence" value="ECO:0007669"/>
    <property type="project" value="UniProtKB-KW"/>
</dbReference>
<dbReference type="Pfam" id="PF00098">
    <property type="entry name" value="zf-CCHC"/>
    <property type="match status" value="1"/>
</dbReference>
<organism evidence="4 5">
    <name type="scientific">Escallonia herrerae</name>
    <dbReference type="NCBI Taxonomy" id="1293975"/>
    <lineage>
        <taxon>Eukaryota</taxon>
        <taxon>Viridiplantae</taxon>
        <taxon>Streptophyta</taxon>
        <taxon>Embryophyta</taxon>
        <taxon>Tracheophyta</taxon>
        <taxon>Spermatophyta</taxon>
        <taxon>Magnoliopsida</taxon>
        <taxon>eudicotyledons</taxon>
        <taxon>Gunneridae</taxon>
        <taxon>Pentapetalae</taxon>
        <taxon>asterids</taxon>
        <taxon>campanulids</taxon>
        <taxon>Escalloniales</taxon>
        <taxon>Escalloniaceae</taxon>
        <taxon>Escallonia</taxon>
    </lineage>
</organism>
<protein>
    <recommendedName>
        <fullName evidence="3">CCHC-type domain-containing protein</fullName>
    </recommendedName>
</protein>
<evidence type="ECO:0000313" key="4">
    <source>
        <dbReference type="EMBL" id="KAK3003656.1"/>
    </source>
</evidence>
<reference evidence="4" key="1">
    <citation type="submission" date="2022-12" db="EMBL/GenBank/DDBJ databases">
        <title>Draft genome assemblies for two species of Escallonia (Escalloniales).</title>
        <authorList>
            <person name="Chanderbali A."/>
            <person name="Dervinis C."/>
            <person name="Anghel I."/>
            <person name="Soltis D."/>
            <person name="Soltis P."/>
            <person name="Zapata F."/>
        </authorList>
    </citation>
    <scope>NUCLEOTIDE SEQUENCE</scope>
    <source>
        <strain evidence="4">UCBG64.0493</strain>
        <tissue evidence="4">Leaf</tissue>
    </source>
</reference>
<dbReference type="PANTHER" id="PTHR47592:SF27">
    <property type="entry name" value="OS08G0421700 PROTEIN"/>
    <property type="match status" value="1"/>
</dbReference>